<dbReference type="RefSeq" id="XP_020913265.1">
    <property type="nucleotide sequence ID" value="XM_021057606.2"/>
</dbReference>
<evidence type="ECO:0000259" key="3">
    <source>
        <dbReference type="Pfam" id="PF04063"/>
    </source>
</evidence>
<dbReference type="GeneID" id="110250945"/>
<dbReference type="KEGG" id="epa:110250945"/>
<dbReference type="Pfam" id="PF04064">
    <property type="entry name" value="DUF384"/>
    <property type="match status" value="1"/>
</dbReference>
<accession>A0A913Y2X7</accession>
<evidence type="ECO:0000256" key="2">
    <source>
        <dbReference type="ARBA" id="ARBA00014076"/>
    </source>
</evidence>
<dbReference type="InterPro" id="IPR011989">
    <property type="entry name" value="ARM-like"/>
</dbReference>
<dbReference type="PANTHER" id="PTHR13387:SF9">
    <property type="entry name" value="PROTEIN HGH1 HOMOLOG"/>
    <property type="match status" value="1"/>
</dbReference>
<dbReference type="InterPro" id="IPR007205">
    <property type="entry name" value="Protein_HGH1_N"/>
</dbReference>
<name>A0A913Y2X7_EXADI</name>
<organism evidence="5 6">
    <name type="scientific">Exaiptasia diaphana</name>
    <name type="common">Tropical sea anemone</name>
    <name type="synonym">Aiptasia pulchella</name>
    <dbReference type="NCBI Taxonomy" id="2652724"/>
    <lineage>
        <taxon>Eukaryota</taxon>
        <taxon>Metazoa</taxon>
        <taxon>Cnidaria</taxon>
        <taxon>Anthozoa</taxon>
        <taxon>Hexacorallia</taxon>
        <taxon>Actiniaria</taxon>
        <taxon>Aiptasiidae</taxon>
        <taxon>Exaiptasia</taxon>
    </lineage>
</organism>
<dbReference type="PANTHER" id="PTHR13387">
    <property type="entry name" value="PROTEIN HGH1 HOMOLOG"/>
    <property type="match status" value="1"/>
</dbReference>
<evidence type="ECO:0000259" key="4">
    <source>
        <dbReference type="Pfam" id="PF04064"/>
    </source>
</evidence>
<dbReference type="EnsemblMetazoa" id="XM_021057606.2">
    <property type="protein sequence ID" value="XP_020913265.1"/>
    <property type="gene ID" value="LOC110250945"/>
</dbReference>
<dbReference type="InterPro" id="IPR039717">
    <property type="entry name" value="Hgh1"/>
</dbReference>
<dbReference type="Pfam" id="PF04063">
    <property type="entry name" value="DUF383"/>
    <property type="match status" value="1"/>
</dbReference>
<dbReference type="InterPro" id="IPR016024">
    <property type="entry name" value="ARM-type_fold"/>
</dbReference>
<comment type="similarity">
    <text evidence="1">Belongs to the HGH1 family.</text>
</comment>
<feature type="domain" description="Protein HGH1 N-terminal" evidence="3">
    <location>
        <begin position="101"/>
        <end position="273"/>
    </location>
</feature>
<dbReference type="OMA" id="MCILLTN"/>
<keyword evidence="6" id="KW-1185">Reference proteome</keyword>
<evidence type="ECO:0000313" key="6">
    <source>
        <dbReference type="Proteomes" id="UP000887567"/>
    </source>
</evidence>
<dbReference type="InterPro" id="IPR007206">
    <property type="entry name" value="Protein_HGH1_C"/>
</dbReference>
<dbReference type="Gene3D" id="1.25.10.10">
    <property type="entry name" value="Leucine-rich Repeat Variant"/>
    <property type="match status" value="1"/>
</dbReference>
<dbReference type="SUPFAM" id="SSF48371">
    <property type="entry name" value="ARM repeat"/>
    <property type="match status" value="1"/>
</dbReference>
<protein>
    <recommendedName>
        <fullName evidence="2">Protein HGH1 homolog</fullName>
    </recommendedName>
</protein>
<reference evidence="5" key="1">
    <citation type="submission" date="2022-11" db="UniProtKB">
        <authorList>
            <consortium name="EnsemblMetazoa"/>
        </authorList>
    </citation>
    <scope>IDENTIFICATION</scope>
</reference>
<evidence type="ECO:0000313" key="5">
    <source>
        <dbReference type="EnsemblMetazoa" id="XP_020913265.1"/>
    </source>
</evidence>
<dbReference type="AlphaFoldDB" id="A0A913Y2X7"/>
<feature type="domain" description="Protein HGH1 C-terminal" evidence="4">
    <location>
        <begin position="278"/>
        <end position="331"/>
    </location>
</feature>
<dbReference type="Proteomes" id="UP000887567">
    <property type="component" value="Unplaced"/>
</dbReference>
<proteinExistence type="inferred from homology"/>
<sequence length="350" mass="40005">MADQVDEKTIKELLPFLDVNSREDVKYFALDYFVGLTGSETGKVFLRNHKDFVIKVTQLTRDLNTQISKLALTAVLNLTAELPIAEIILENFNLEDFVAYTLDPENDDADKSAAILMNLTRTEQGAKKLTSDISSSQKCSLYQIVDVFCKMDHNPKANLHYLAPMLSNLTQLREVRDVLMDRERCIVQKMLPFTTYEGSITRRGGVVATLKNCCFDTEHHDWLLGEEVDILPYLLLPLAGGEELDEDDMEKLPVDLQYLDENKQRDQDPDIRKMLLEALSQLCATDNGRKVMRDKNVYVILREFHKWEKDEEVSNACLNLIEILIADEPQKGMENLKEVVIPDSFKPPDS</sequence>
<evidence type="ECO:0000256" key="1">
    <source>
        <dbReference type="ARBA" id="ARBA00006712"/>
    </source>
</evidence>
<dbReference type="OrthoDB" id="338814at2759"/>